<dbReference type="AlphaFoldDB" id="S8E544"/>
<protein>
    <recommendedName>
        <fullName evidence="4">Snf7-domain-containing protein</fullName>
    </recommendedName>
</protein>
<dbReference type="FunCoup" id="S8E544">
    <property type="interactions" value="57"/>
</dbReference>
<dbReference type="EMBL" id="KE504164">
    <property type="protein sequence ID" value="EPS98528.1"/>
    <property type="molecule type" value="Genomic_DNA"/>
</dbReference>
<feature type="region of interest" description="Disordered" evidence="1">
    <location>
        <begin position="407"/>
        <end position="461"/>
    </location>
</feature>
<dbReference type="eggNOG" id="KOG2911">
    <property type="taxonomic scope" value="Eukaryota"/>
</dbReference>
<evidence type="ECO:0000313" key="2">
    <source>
        <dbReference type="EMBL" id="EPS98528.1"/>
    </source>
</evidence>
<gene>
    <name evidence="2" type="ORF">FOMPIDRAFT_1051374</name>
</gene>
<name>S8E544_FOMSC</name>
<feature type="compositionally biased region" description="Basic and acidic residues" evidence="1">
    <location>
        <begin position="407"/>
        <end position="429"/>
    </location>
</feature>
<organism evidence="2 3">
    <name type="scientific">Fomitopsis schrenkii</name>
    <name type="common">Brown rot fungus</name>
    <dbReference type="NCBI Taxonomy" id="2126942"/>
    <lineage>
        <taxon>Eukaryota</taxon>
        <taxon>Fungi</taxon>
        <taxon>Dikarya</taxon>
        <taxon>Basidiomycota</taxon>
        <taxon>Agaricomycotina</taxon>
        <taxon>Agaricomycetes</taxon>
        <taxon>Polyporales</taxon>
        <taxon>Fomitopsis</taxon>
    </lineage>
</organism>
<evidence type="ECO:0000256" key="1">
    <source>
        <dbReference type="SAM" id="MobiDB-lite"/>
    </source>
</evidence>
<dbReference type="InParanoid" id="S8E544"/>
<proteinExistence type="predicted"/>
<dbReference type="OrthoDB" id="10250120at2759"/>
<dbReference type="InterPro" id="IPR005024">
    <property type="entry name" value="Snf7_fam"/>
</dbReference>
<sequence>MSQSRLKKLYSDFSLQKHSDPTSYASILEWWRRTLETVVSKGWLAESDAAASQTDRLVLHAPGTTLADEFRYEGVGKPLGLPTVIAELCSSKAYVSLSDFLNSTQSIYDPGWLPYRVASYVVGKPLWWALKQLSIVSADEPILGDISYGEKWKRVKGDYVVVSLLERAADSVIARQRSKGGLSLADALYNLESFREEFAAHALDNVVLSELDIRVLVRYLERDRKVVVTQGGVIKFLEPTSTEPPEVTAVDTGVLEVKTAVDKLQAQVDSIQSKISLRAEQIKTALQQKRKEIALSHLRAQKRLEALLKQRLESLDTLHSTLLRVEQSAGDIMKSYESSTATLRAILAHPSLQREKIDETMEAMASANEDAKEIDDAIRIGADIAQGSATIDDAELEDEWKALVQEAEKESAAKAEEEKARKEEEEARVTEATLAAEALRVPSEDPTESTKEDRVPVEGQA</sequence>
<dbReference type="GO" id="GO:0009898">
    <property type="term" value="C:cytoplasmic side of plasma membrane"/>
    <property type="evidence" value="ECO:0007669"/>
    <property type="project" value="TreeGrafter"/>
</dbReference>
<dbReference type="Pfam" id="PF03357">
    <property type="entry name" value="Snf7"/>
    <property type="match status" value="1"/>
</dbReference>
<evidence type="ECO:0008006" key="4">
    <source>
        <dbReference type="Google" id="ProtNLM"/>
    </source>
</evidence>
<dbReference type="HOGENOM" id="CLU_021165_1_0_1"/>
<dbReference type="PANTHER" id="PTHR22761">
    <property type="entry name" value="CHARGED MULTIVESICULAR BODY PROTEIN"/>
    <property type="match status" value="1"/>
</dbReference>
<dbReference type="GO" id="GO:0006900">
    <property type="term" value="P:vesicle budding from membrane"/>
    <property type="evidence" value="ECO:0007669"/>
    <property type="project" value="TreeGrafter"/>
</dbReference>
<evidence type="ECO:0000313" key="3">
    <source>
        <dbReference type="Proteomes" id="UP000015241"/>
    </source>
</evidence>
<feature type="compositionally biased region" description="Basic and acidic residues" evidence="1">
    <location>
        <begin position="448"/>
        <end position="461"/>
    </location>
</feature>
<dbReference type="STRING" id="743788.S8E544"/>
<keyword evidence="3" id="KW-1185">Reference proteome</keyword>
<dbReference type="Pfam" id="PF25880">
    <property type="entry name" value="WHD_CHMP7_1st"/>
    <property type="match status" value="1"/>
</dbReference>
<dbReference type="GO" id="GO:0000815">
    <property type="term" value="C:ESCRT III complex"/>
    <property type="evidence" value="ECO:0007669"/>
    <property type="project" value="TreeGrafter"/>
</dbReference>
<dbReference type="PANTHER" id="PTHR22761:SF96">
    <property type="entry name" value="BCDNA.GH08385"/>
    <property type="match status" value="1"/>
</dbReference>
<reference evidence="2 3" key="1">
    <citation type="journal article" date="2012" name="Science">
        <title>The Paleozoic origin of enzymatic lignin decomposition reconstructed from 31 fungal genomes.</title>
        <authorList>
            <person name="Floudas D."/>
            <person name="Binder M."/>
            <person name="Riley R."/>
            <person name="Barry K."/>
            <person name="Blanchette R.A."/>
            <person name="Henrissat B."/>
            <person name="Martinez A.T."/>
            <person name="Otillar R."/>
            <person name="Spatafora J.W."/>
            <person name="Yadav J.S."/>
            <person name="Aerts A."/>
            <person name="Benoit I."/>
            <person name="Boyd A."/>
            <person name="Carlson A."/>
            <person name="Copeland A."/>
            <person name="Coutinho P.M."/>
            <person name="de Vries R.P."/>
            <person name="Ferreira P."/>
            <person name="Findley K."/>
            <person name="Foster B."/>
            <person name="Gaskell J."/>
            <person name="Glotzer D."/>
            <person name="Gorecki P."/>
            <person name="Heitman J."/>
            <person name="Hesse C."/>
            <person name="Hori C."/>
            <person name="Igarashi K."/>
            <person name="Jurgens J.A."/>
            <person name="Kallen N."/>
            <person name="Kersten P."/>
            <person name="Kohler A."/>
            <person name="Kuees U."/>
            <person name="Kumar T.K.A."/>
            <person name="Kuo A."/>
            <person name="LaButti K."/>
            <person name="Larrondo L.F."/>
            <person name="Lindquist E."/>
            <person name="Ling A."/>
            <person name="Lombard V."/>
            <person name="Lucas S."/>
            <person name="Lundell T."/>
            <person name="Martin R."/>
            <person name="McLaughlin D.J."/>
            <person name="Morgenstern I."/>
            <person name="Morin E."/>
            <person name="Murat C."/>
            <person name="Nagy L.G."/>
            <person name="Nolan M."/>
            <person name="Ohm R.A."/>
            <person name="Patyshakuliyeva A."/>
            <person name="Rokas A."/>
            <person name="Ruiz-Duenas F.J."/>
            <person name="Sabat G."/>
            <person name="Salamov A."/>
            <person name="Samejima M."/>
            <person name="Schmutz J."/>
            <person name="Slot J.C."/>
            <person name="St John F."/>
            <person name="Stenlid J."/>
            <person name="Sun H."/>
            <person name="Sun S."/>
            <person name="Syed K."/>
            <person name="Tsang A."/>
            <person name="Wiebenga A."/>
            <person name="Young D."/>
            <person name="Pisabarro A."/>
            <person name="Eastwood D.C."/>
            <person name="Martin F."/>
            <person name="Cullen D."/>
            <person name="Grigoriev I.V."/>
            <person name="Hibbett D.S."/>
        </authorList>
    </citation>
    <scope>NUCLEOTIDE SEQUENCE</scope>
    <source>
        <strain evidence="3">FP-58527</strain>
    </source>
</reference>
<dbReference type="GO" id="GO:0005771">
    <property type="term" value="C:multivesicular body"/>
    <property type="evidence" value="ECO:0007669"/>
    <property type="project" value="TreeGrafter"/>
</dbReference>
<dbReference type="Proteomes" id="UP000015241">
    <property type="component" value="Unassembled WGS sequence"/>
</dbReference>
<feature type="compositionally biased region" description="Low complexity" evidence="1">
    <location>
        <begin position="430"/>
        <end position="439"/>
    </location>
</feature>
<dbReference type="GO" id="GO:0032511">
    <property type="term" value="P:late endosome to vacuole transport via multivesicular body sorting pathway"/>
    <property type="evidence" value="ECO:0007669"/>
    <property type="project" value="TreeGrafter"/>
</dbReference>
<accession>S8E544</accession>